<keyword evidence="5" id="KW-1185">Reference proteome</keyword>
<comment type="caution">
    <text evidence="4">The sequence shown here is derived from an EMBL/GenBank/DDBJ whole genome shotgun (WGS) entry which is preliminary data.</text>
</comment>
<dbReference type="SMART" id="SM00903">
    <property type="entry name" value="Flavin_Reduct"/>
    <property type="match status" value="1"/>
</dbReference>
<keyword evidence="2" id="KW-0560">Oxidoreductase</keyword>
<feature type="domain" description="Flavin reductase like" evidence="3">
    <location>
        <begin position="1"/>
        <end position="145"/>
    </location>
</feature>
<dbReference type="SUPFAM" id="SSF50475">
    <property type="entry name" value="FMN-binding split barrel"/>
    <property type="match status" value="1"/>
</dbReference>
<comment type="similarity">
    <text evidence="1">Belongs to the non-flavoprotein flavin reductase family.</text>
</comment>
<evidence type="ECO:0000259" key="3">
    <source>
        <dbReference type="SMART" id="SM00903"/>
    </source>
</evidence>
<dbReference type="Gene3D" id="2.30.110.10">
    <property type="entry name" value="Electron Transport, Fmn-binding Protein, Chain A"/>
    <property type="match status" value="1"/>
</dbReference>
<sequence length="383" mass="42299">MGHYPTGVAVVTGIAEDGEELALVVGTFSSVSLEPPLVSFMPMKTSKTFEKLRHLKTMCINILGEEQEDLVTTIASRWENKYRGLEAFRSPAGNPVLAGSVAWVDVETDNIVEAGDHWIVLCRVLDLAIVNAGSPLLFFQGGYGGFLSTTLAARTDKEFSDLVAEVEPTRGILEGLASGIGCQVTLYRAVSRDEFAQVLSATGPGVDRSGGVGRRLPIVPPIGDTYMYAQPESEQERWIAKARGVSDETKDVFRQRMDFVRRHGYLVAFLPDDNEAAYDDVNEATRQYAQGRMTPAEERRVRETIFNSSVDYELRDIDPHTAYRIGSMVFPVQSPEGGVEYTLRLSQFPGPRLGHRVLDWIERGKSAVNLIESLIGFSQTQQS</sequence>
<accession>A0ABX5L5A1</accession>
<dbReference type="EMBL" id="QFWG01000005">
    <property type="protein sequence ID" value="PWI27904.1"/>
    <property type="molecule type" value="Genomic_DNA"/>
</dbReference>
<dbReference type="InterPro" id="IPR050268">
    <property type="entry name" value="NADH-dep_flavin_reductase"/>
</dbReference>
<reference evidence="4 5" key="1">
    <citation type="submission" date="2018-05" db="EMBL/GenBank/DDBJ databases">
        <title>Draft Genome Sequence of Arthrobacter cumminsii IME1328, Isolated from a Patient Who Suffered from Foot Ulcers in China.</title>
        <authorList>
            <person name="Li M."/>
            <person name="Jiang Z."/>
            <person name="Sun Q."/>
            <person name="Tong Y."/>
        </authorList>
    </citation>
    <scope>NUCLEOTIDE SEQUENCE [LARGE SCALE GENOMIC DNA]</scope>
    <source>
        <strain evidence="4 5">IME1328</strain>
    </source>
</reference>
<protein>
    <submittedName>
        <fullName evidence="4">Flavin oxidoreductase</fullName>
    </submittedName>
</protein>
<evidence type="ECO:0000256" key="2">
    <source>
        <dbReference type="ARBA" id="ARBA00023002"/>
    </source>
</evidence>
<organism evidence="4 5">
    <name type="scientific">Pseudoglutamicibacter cumminsii</name>
    <dbReference type="NCBI Taxonomy" id="156979"/>
    <lineage>
        <taxon>Bacteria</taxon>
        <taxon>Bacillati</taxon>
        <taxon>Actinomycetota</taxon>
        <taxon>Actinomycetes</taxon>
        <taxon>Micrococcales</taxon>
        <taxon>Micrococcaceae</taxon>
        <taxon>Pseudoglutamicibacter</taxon>
    </lineage>
</organism>
<dbReference type="PANTHER" id="PTHR30466:SF11">
    <property type="entry name" value="FLAVIN-DEPENDENT MONOOXYGENASE, REDUCTASE SUBUNIT HSAB"/>
    <property type="match status" value="1"/>
</dbReference>
<dbReference type="Pfam" id="PF01613">
    <property type="entry name" value="Flavin_Reduct"/>
    <property type="match status" value="1"/>
</dbReference>
<name>A0ABX5L5A1_9MICC</name>
<dbReference type="PANTHER" id="PTHR30466">
    <property type="entry name" value="FLAVIN REDUCTASE"/>
    <property type="match status" value="1"/>
</dbReference>
<evidence type="ECO:0000313" key="4">
    <source>
        <dbReference type="EMBL" id="PWI27904.1"/>
    </source>
</evidence>
<dbReference type="InterPro" id="IPR002563">
    <property type="entry name" value="Flavin_Rdtase-like_dom"/>
</dbReference>
<evidence type="ECO:0000256" key="1">
    <source>
        <dbReference type="ARBA" id="ARBA00008898"/>
    </source>
</evidence>
<evidence type="ECO:0000313" key="5">
    <source>
        <dbReference type="Proteomes" id="UP000245514"/>
    </source>
</evidence>
<dbReference type="InterPro" id="IPR012349">
    <property type="entry name" value="Split_barrel_FMN-bd"/>
</dbReference>
<gene>
    <name evidence="4" type="ORF">CAY35_05080</name>
</gene>
<dbReference type="Proteomes" id="UP000245514">
    <property type="component" value="Unassembled WGS sequence"/>
</dbReference>
<proteinExistence type="inferred from homology"/>